<sequence>MDFPQTIELKARVQPLDTALFRYPFRVRVQGDKAVVMDLHGTDYFCHVFHYPGFRYFASFGKRGEAPEEMLSAENIRWHGQSLWGLDAGKSVLTKYDFTSSGCSIVPQKVINMDADMLRVLDFVMVDDFTFIVPDGSGSSRFCWVNYQGKLLRRTGQIPSANAEALQNARPALAQAWRSFIDYNPRNGVLAAVTQLGEVLEVFNLKDSTHVVRIGPHGEPEFKISQGYGIPTGIMGFSDVQVADSAIYAVFHGRSFKEIAQNVQQGVYLPDGGRYIYVFSLTGEPLCRYVLDHYVYGISVDEQKGIILATDVNKDDPIIEYSMK</sequence>
<dbReference type="Proteomes" id="UP000095766">
    <property type="component" value="Unassembled WGS sequence"/>
</dbReference>
<dbReference type="AlphaFoldDB" id="A0A174PKR3"/>
<dbReference type="EMBL" id="CZAO01000008">
    <property type="protein sequence ID" value="CUP61563.1"/>
    <property type="molecule type" value="Genomic_DNA"/>
</dbReference>
<dbReference type="Pfam" id="PF15869">
    <property type="entry name" value="TolB_like"/>
    <property type="match status" value="1"/>
</dbReference>
<reference evidence="1 2" key="1">
    <citation type="submission" date="2015-09" db="EMBL/GenBank/DDBJ databases">
        <authorList>
            <consortium name="Pathogen Informatics"/>
        </authorList>
    </citation>
    <scope>NUCLEOTIDE SEQUENCE [LARGE SCALE GENOMIC DNA]</scope>
    <source>
        <strain evidence="1 2">2789STDY5834898</strain>
    </source>
</reference>
<proteinExistence type="predicted"/>
<protein>
    <submittedName>
        <fullName evidence="1">Lipoprotein</fullName>
    </submittedName>
</protein>
<evidence type="ECO:0000313" key="2">
    <source>
        <dbReference type="Proteomes" id="UP000095766"/>
    </source>
</evidence>
<evidence type="ECO:0000313" key="1">
    <source>
        <dbReference type="EMBL" id="CUP61563.1"/>
    </source>
</evidence>
<dbReference type="SUPFAM" id="SSF50969">
    <property type="entry name" value="YVTN repeat-like/Quinoprotein amine dehydrogenase"/>
    <property type="match status" value="1"/>
</dbReference>
<organism evidence="1 2">
    <name type="scientific">Bacteroides uniformis</name>
    <dbReference type="NCBI Taxonomy" id="820"/>
    <lineage>
        <taxon>Bacteria</taxon>
        <taxon>Pseudomonadati</taxon>
        <taxon>Bacteroidota</taxon>
        <taxon>Bacteroidia</taxon>
        <taxon>Bacteroidales</taxon>
        <taxon>Bacteroidaceae</taxon>
        <taxon>Bacteroides</taxon>
    </lineage>
</organism>
<keyword evidence="1" id="KW-0449">Lipoprotein</keyword>
<gene>
    <name evidence="1" type="ORF">ERS852510_01943</name>
</gene>
<accession>A0A174PKR3</accession>
<name>A0A174PKR3_BACUN</name>
<dbReference type="InterPro" id="IPR011044">
    <property type="entry name" value="Quino_amine_DH_bsu"/>
</dbReference>